<feature type="binding site" evidence="10">
    <location>
        <begin position="151"/>
        <end position="156"/>
    </location>
    <ligand>
        <name>NADP(+)</name>
        <dbReference type="ChEBI" id="CHEBI:58349"/>
    </ligand>
</feature>
<evidence type="ECO:0000259" key="13">
    <source>
        <dbReference type="Pfam" id="PF18317"/>
    </source>
</evidence>
<dbReference type="EC" id="1.1.1.25" evidence="10"/>
<dbReference type="InterPro" id="IPR013708">
    <property type="entry name" value="Shikimate_DH-bd_N"/>
</dbReference>
<dbReference type="NCBIfam" id="NF001314">
    <property type="entry name" value="PRK00258.2-2"/>
    <property type="match status" value="1"/>
</dbReference>
<keyword evidence="5 10" id="KW-0057">Aromatic amino acid biosynthesis</keyword>
<feature type="binding site" evidence="10">
    <location>
        <begin position="15"/>
        <end position="17"/>
    </location>
    <ligand>
        <name>shikimate</name>
        <dbReference type="ChEBI" id="CHEBI:36208"/>
    </ligand>
</feature>
<feature type="binding site" evidence="10">
    <location>
        <position position="250"/>
    </location>
    <ligand>
        <name>shikimate</name>
        <dbReference type="ChEBI" id="CHEBI:36208"/>
    </ligand>
</feature>
<feature type="active site" description="Proton acceptor" evidence="10">
    <location>
        <position position="66"/>
    </location>
</feature>
<evidence type="ECO:0000256" key="6">
    <source>
        <dbReference type="ARBA" id="ARBA00049442"/>
    </source>
</evidence>
<evidence type="ECO:0000256" key="4">
    <source>
        <dbReference type="ARBA" id="ARBA00023002"/>
    </source>
</evidence>
<dbReference type="GO" id="GO:0009423">
    <property type="term" value="P:chorismate biosynthetic process"/>
    <property type="evidence" value="ECO:0007669"/>
    <property type="project" value="UniProtKB-UniRule"/>
</dbReference>
<evidence type="ECO:0000256" key="9">
    <source>
        <dbReference type="ARBA" id="ARBA00060613"/>
    </source>
</evidence>
<dbReference type="Gene3D" id="3.40.50.10860">
    <property type="entry name" value="Leucine Dehydrogenase, chain A, domain 1"/>
    <property type="match status" value="1"/>
</dbReference>
<dbReference type="SUPFAM" id="SSF51735">
    <property type="entry name" value="NAD(P)-binding Rossmann-fold domains"/>
    <property type="match status" value="1"/>
</dbReference>
<feature type="binding site" evidence="10">
    <location>
        <position position="243"/>
    </location>
    <ligand>
        <name>NADP(+)</name>
        <dbReference type="ChEBI" id="CHEBI:58349"/>
    </ligand>
</feature>
<dbReference type="Pfam" id="PF01488">
    <property type="entry name" value="Shikimate_DH"/>
    <property type="match status" value="1"/>
</dbReference>
<accession>A0A0M0KL92</accession>
<dbReference type="Pfam" id="PF18317">
    <property type="entry name" value="SDH_C"/>
    <property type="match status" value="1"/>
</dbReference>
<evidence type="ECO:0000256" key="10">
    <source>
        <dbReference type="HAMAP-Rule" id="MF_00222"/>
    </source>
</evidence>
<dbReference type="UniPathway" id="UPA00053">
    <property type="reaction ID" value="UER00087"/>
</dbReference>
<comment type="caution">
    <text evidence="14">The sequence shown here is derived from an EMBL/GenBank/DDBJ whole genome shotgun (WGS) entry which is preliminary data.</text>
</comment>
<feature type="binding site" evidence="10">
    <location>
        <position position="102"/>
    </location>
    <ligand>
        <name>shikimate</name>
        <dbReference type="ChEBI" id="CHEBI:36208"/>
    </ligand>
</feature>
<comment type="catalytic activity">
    <reaction evidence="7">
        <text>L-quinate + NAD(+) = 3-dehydroquinate + NADH + H(+)</text>
        <dbReference type="Rhea" id="RHEA:22364"/>
        <dbReference type="ChEBI" id="CHEBI:15378"/>
        <dbReference type="ChEBI" id="CHEBI:29751"/>
        <dbReference type="ChEBI" id="CHEBI:32364"/>
        <dbReference type="ChEBI" id="CHEBI:57540"/>
        <dbReference type="ChEBI" id="CHEBI:57945"/>
        <dbReference type="EC" id="1.1.1.24"/>
    </reaction>
</comment>
<evidence type="ECO:0000256" key="5">
    <source>
        <dbReference type="ARBA" id="ARBA00023141"/>
    </source>
</evidence>
<dbReference type="GO" id="GO:0052734">
    <property type="term" value="F:shikimate 3-dehydrogenase (NAD+) activity"/>
    <property type="evidence" value="ECO:0007669"/>
    <property type="project" value="RHEA"/>
</dbReference>
<dbReference type="Gene3D" id="3.40.50.720">
    <property type="entry name" value="NAD(P)-binding Rossmann-like Domain"/>
    <property type="match status" value="1"/>
</dbReference>
<dbReference type="GO" id="GO:0030266">
    <property type="term" value="F:quinate 3-dehydrogenase (NAD+) activity"/>
    <property type="evidence" value="ECO:0007669"/>
    <property type="project" value="UniProtKB-EC"/>
</dbReference>
<keyword evidence="3 10" id="KW-0521">NADP</keyword>
<dbReference type="GO" id="GO:0008652">
    <property type="term" value="P:amino acid biosynthetic process"/>
    <property type="evidence" value="ECO:0007669"/>
    <property type="project" value="UniProtKB-KW"/>
</dbReference>
<feature type="binding site" evidence="10">
    <location>
        <position position="222"/>
    </location>
    <ligand>
        <name>shikimate</name>
        <dbReference type="ChEBI" id="CHEBI:36208"/>
    </ligand>
</feature>
<dbReference type="NCBIfam" id="NF001319">
    <property type="entry name" value="PRK00258.3-3"/>
    <property type="match status" value="1"/>
</dbReference>
<comment type="pathway">
    <text evidence="9">Aromatic compound metabolism; 3,4-dihydroxybenzoate biosynthesis; 3-dehydroquinate from D-quinate (NAD(+) route).</text>
</comment>
<comment type="catalytic activity">
    <reaction evidence="6 10">
        <text>shikimate + NADP(+) = 3-dehydroshikimate + NADPH + H(+)</text>
        <dbReference type="Rhea" id="RHEA:17737"/>
        <dbReference type="ChEBI" id="CHEBI:15378"/>
        <dbReference type="ChEBI" id="CHEBI:16630"/>
        <dbReference type="ChEBI" id="CHEBI:36208"/>
        <dbReference type="ChEBI" id="CHEBI:57783"/>
        <dbReference type="ChEBI" id="CHEBI:58349"/>
        <dbReference type="EC" id="1.1.1.25"/>
    </reaction>
</comment>
<feature type="domain" description="Shikimate dehydrogenase substrate binding N-terminal" evidence="12">
    <location>
        <begin position="7"/>
        <end position="89"/>
    </location>
</feature>
<dbReference type="InterPro" id="IPR041121">
    <property type="entry name" value="SDH_C"/>
</dbReference>
<dbReference type="EMBL" id="LILD01000001">
    <property type="protein sequence ID" value="KOO39631.1"/>
    <property type="molecule type" value="Genomic_DNA"/>
</dbReference>
<keyword evidence="2 10" id="KW-0028">Amino-acid biosynthesis</keyword>
<dbReference type="InterPro" id="IPR011342">
    <property type="entry name" value="Shikimate_DH"/>
</dbReference>
<dbReference type="GO" id="GO:0009073">
    <property type="term" value="P:aromatic amino acid family biosynthetic process"/>
    <property type="evidence" value="ECO:0007669"/>
    <property type="project" value="UniProtKB-KW"/>
</dbReference>
<dbReference type="PATRIC" id="fig|136160.3.peg.2991"/>
<evidence type="ECO:0000256" key="1">
    <source>
        <dbReference type="ARBA" id="ARBA00004871"/>
    </source>
</evidence>
<dbReference type="Pfam" id="PF08501">
    <property type="entry name" value="Shikimate_dh_N"/>
    <property type="match status" value="1"/>
</dbReference>
<dbReference type="InterPro" id="IPR036291">
    <property type="entry name" value="NAD(P)-bd_dom_sf"/>
</dbReference>
<name>A0A0M0KL92_ALKHA</name>
<proteinExistence type="inferred from homology"/>
<dbReference type="AlphaFoldDB" id="A0A0M0KL92"/>
<feature type="binding site" evidence="10">
    <location>
        <position position="62"/>
    </location>
    <ligand>
        <name>shikimate</name>
        <dbReference type="ChEBI" id="CHEBI:36208"/>
    </ligand>
</feature>
<evidence type="ECO:0000256" key="2">
    <source>
        <dbReference type="ARBA" id="ARBA00022605"/>
    </source>
</evidence>
<dbReference type="HAMAP" id="MF_00222">
    <property type="entry name" value="Shikimate_DH_AroE"/>
    <property type="match status" value="1"/>
</dbReference>
<dbReference type="GO" id="GO:0004764">
    <property type="term" value="F:shikimate 3-dehydrogenase (NADP+) activity"/>
    <property type="evidence" value="ECO:0007669"/>
    <property type="project" value="UniProtKB-UniRule"/>
</dbReference>
<comment type="catalytic activity">
    <reaction evidence="8">
        <text>shikimate + NAD(+) = 3-dehydroshikimate + NADH + H(+)</text>
        <dbReference type="Rhea" id="RHEA:17741"/>
        <dbReference type="ChEBI" id="CHEBI:15378"/>
        <dbReference type="ChEBI" id="CHEBI:16630"/>
        <dbReference type="ChEBI" id="CHEBI:36208"/>
        <dbReference type="ChEBI" id="CHEBI:57540"/>
        <dbReference type="ChEBI" id="CHEBI:57945"/>
    </reaction>
</comment>
<comment type="similarity">
    <text evidence="10">Belongs to the shikimate dehydrogenase family.</text>
</comment>
<sequence length="278" mass="30710">MKKLFGLLGHPVGHSLSPLMHNQMFQLLDFDGYYHAFDVEPSQLEKAVEGARALQMQGFNVTIPHKVTIMDYLDMVDEEAQEIGAVNTVVMKDGQLFGSNTDGQGYLESLMDVVTTPFPTHDVLIIGAGGAARAIGTVLKREKVRSITIANRTLAKAKEFSEVLESSETSCSALSLKEAEQQLERFSVIINTTSVGMSPRVDDMPLSLERLSRETVVSDLIYNPLETKFLREAKQKGAKTVDGLGMFVNQGALAFELWTGLRPDREKMRRCVLEQLGG</sequence>
<dbReference type="InterPro" id="IPR006151">
    <property type="entry name" value="Shikm_DH/Glu-tRNA_Rdtase"/>
</dbReference>
<dbReference type="InterPro" id="IPR046346">
    <property type="entry name" value="Aminoacid_DH-like_N_sf"/>
</dbReference>
<evidence type="ECO:0000259" key="11">
    <source>
        <dbReference type="Pfam" id="PF01488"/>
    </source>
</evidence>
<reference evidence="14" key="1">
    <citation type="submission" date="2015-08" db="EMBL/GenBank/DDBJ databases">
        <title>Complete DNA Sequence of Pseudomonas syringae pv. actinidiae, the Causal Agent of Kiwifruit Canker Disease.</title>
        <authorList>
            <person name="Rikkerink E.H.A."/>
            <person name="Fineran P.C."/>
        </authorList>
    </citation>
    <scope>NUCLEOTIDE SEQUENCE</scope>
    <source>
        <strain evidence="14">DSM 13666</strain>
    </source>
</reference>
<dbReference type="PANTHER" id="PTHR21089:SF1">
    <property type="entry name" value="BIFUNCTIONAL 3-DEHYDROQUINATE DEHYDRATASE_SHIKIMATE DEHYDROGENASE, CHLOROPLASTIC"/>
    <property type="match status" value="1"/>
</dbReference>
<dbReference type="FunFam" id="3.40.50.720:FF:000086">
    <property type="entry name" value="Quinate/shikimate dehydrogenase"/>
    <property type="match status" value="1"/>
</dbReference>
<evidence type="ECO:0000259" key="12">
    <source>
        <dbReference type="Pfam" id="PF08501"/>
    </source>
</evidence>
<evidence type="ECO:0000256" key="8">
    <source>
        <dbReference type="ARBA" id="ARBA00052329"/>
    </source>
</evidence>
<keyword evidence="4 10" id="KW-0560">Oxidoreductase</keyword>
<feature type="binding site" evidence="10">
    <location>
        <position position="78"/>
    </location>
    <ligand>
        <name>NADP(+)</name>
        <dbReference type="ChEBI" id="CHEBI:58349"/>
    </ligand>
</feature>
<dbReference type="SUPFAM" id="SSF53223">
    <property type="entry name" value="Aminoacid dehydrogenase-like, N-terminal domain"/>
    <property type="match status" value="1"/>
</dbReference>
<feature type="binding site" evidence="10">
    <location>
        <begin position="127"/>
        <end position="131"/>
    </location>
    <ligand>
        <name>NADP(+)</name>
        <dbReference type="ChEBI" id="CHEBI:58349"/>
    </ligand>
</feature>
<dbReference type="GO" id="GO:0019632">
    <property type="term" value="P:shikimate metabolic process"/>
    <property type="evidence" value="ECO:0007669"/>
    <property type="project" value="InterPro"/>
</dbReference>
<feature type="binding site" evidence="10">
    <location>
        <position position="87"/>
    </location>
    <ligand>
        <name>shikimate</name>
        <dbReference type="ChEBI" id="CHEBI:36208"/>
    </ligand>
</feature>
<evidence type="ECO:0000256" key="7">
    <source>
        <dbReference type="ARBA" id="ARBA00051639"/>
    </source>
</evidence>
<dbReference type="NCBIfam" id="TIGR00507">
    <property type="entry name" value="aroE"/>
    <property type="match status" value="1"/>
</dbReference>
<dbReference type="RefSeq" id="WP_053431540.1">
    <property type="nucleotide sequence ID" value="NZ_CP040441.1"/>
</dbReference>
<dbReference type="GO" id="GO:0005829">
    <property type="term" value="C:cytosol"/>
    <property type="evidence" value="ECO:0007669"/>
    <property type="project" value="TreeGrafter"/>
</dbReference>
<evidence type="ECO:0000313" key="14">
    <source>
        <dbReference type="EMBL" id="KOO39631.1"/>
    </source>
</evidence>
<comment type="subunit">
    <text evidence="10">Homodimer.</text>
</comment>
<gene>
    <name evidence="10" type="primary">aroE</name>
    <name evidence="14" type="ORF">AMD02_12815</name>
</gene>
<protein>
    <recommendedName>
        <fullName evidence="10">Shikimate dehydrogenase (NADP(+))</fullName>
        <shortName evidence="10">SDH</shortName>
        <ecNumber evidence="10">1.1.1.25</ecNumber>
    </recommendedName>
</protein>
<dbReference type="GeneID" id="87596946"/>
<dbReference type="InterPro" id="IPR022893">
    <property type="entry name" value="Shikimate_DH_fam"/>
</dbReference>
<feature type="domain" description="SDH C-terminal" evidence="13">
    <location>
        <begin position="243"/>
        <end position="270"/>
    </location>
</feature>
<dbReference type="GO" id="GO:0050661">
    <property type="term" value="F:NADP binding"/>
    <property type="evidence" value="ECO:0007669"/>
    <property type="project" value="InterPro"/>
</dbReference>
<comment type="pathway">
    <text evidence="1 10">Metabolic intermediate biosynthesis; chorismate biosynthesis; chorismate from D-erythrose 4-phosphate and phosphoenolpyruvate: step 4/7.</text>
</comment>
<feature type="binding site" evidence="10">
    <location>
        <position position="220"/>
    </location>
    <ligand>
        <name>NADP(+)</name>
        <dbReference type="ChEBI" id="CHEBI:58349"/>
    </ligand>
</feature>
<evidence type="ECO:0000256" key="3">
    <source>
        <dbReference type="ARBA" id="ARBA00022857"/>
    </source>
</evidence>
<dbReference type="CDD" id="cd01065">
    <property type="entry name" value="NAD_bind_Shikimate_DH"/>
    <property type="match status" value="1"/>
</dbReference>
<feature type="domain" description="Quinate/shikimate 5-dehydrogenase/glutamyl-tRNA reductase" evidence="11">
    <location>
        <begin position="120"/>
        <end position="194"/>
    </location>
</feature>
<organism evidence="14">
    <name type="scientific">Halalkalibacterium halodurans</name>
    <name type="common">Bacillus halodurans</name>
    <dbReference type="NCBI Taxonomy" id="86665"/>
    <lineage>
        <taxon>Bacteria</taxon>
        <taxon>Bacillati</taxon>
        <taxon>Bacillota</taxon>
        <taxon>Bacilli</taxon>
        <taxon>Bacillales</taxon>
        <taxon>Bacillaceae</taxon>
        <taxon>Halalkalibacterium (ex Joshi et al. 2022)</taxon>
    </lineage>
</organism>
<comment type="function">
    <text evidence="10">Involved in the biosynthesis of the chorismate, which leads to the biosynthesis of aromatic amino acids. Catalyzes the reversible NADPH linked reduction of 3-dehydroshikimate (DHSA) to yield shikimate (SA).</text>
</comment>
<dbReference type="PANTHER" id="PTHR21089">
    <property type="entry name" value="SHIKIMATE DEHYDROGENASE"/>
    <property type="match status" value="1"/>
</dbReference>